<evidence type="ECO:0000256" key="3">
    <source>
        <dbReference type="ARBA" id="ARBA00022525"/>
    </source>
</evidence>
<evidence type="ECO:0000256" key="2">
    <source>
        <dbReference type="ARBA" id="ARBA00005679"/>
    </source>
</evidence>
<accession>A0A8B7BIK7</accession>
<dbReference type="KEGG" id="pda:103697591"/>
<evidence type="ECO:0000256" key="6">
    <source>
        <dbReference type="SAM" id="MobiDB-lite"/>
    </source>
</evidence>
<organism evidence="7 8">
    <name type="scientific">Phoenix dactylifera</name>
    <name type="common">Date palm</name>
    <dbReference type="NCBI Taxonomy" id="42345"/>
    <lineage>
        <taxon>Eukaryota</taxon>
        <taxon>Viridiplantae</taxon>
        <taxon>Streptophyta</taxon>
        <taxon>Embryophyta</taxon>
        <taxon>Tracheophyta</taxon>
        <taxon>Spermatophyta</taxon>
        <taxon>Magnoliopsida</taxon>
        <taxon>Liliopsida</taxon>
        <taxon>Arecaceae</taxon>
        <taxon>Coryphoideae</taxon>
        <taxon>Phoeniceae</taxon>
        <taxon>Phoenix</taxon>
    </lineage>
</organism>
<comment type="subcellular location">
    <subcellularLocation>
        <location evidence="1">Secreted</location>
    </subcellularLocation>
</comment>
<dbReference type="InterPro" id="IPR036249">
    <property type="entry name" value="Thioredoxin-like_sf"/>
</dbReference>
<name>A0A8B7BIK7_PHODC</name>
<dbReference type="GeneID" id="103697591"/>
<dbReference type="GO" id="GO:0005576">
    <property type="term" value="C:extracellular region"/>
    <property type="evidence" value="ECO:0007669"/>
    <property type="project" value="UniProtKB-SubCell"/>
</dbReference>
<feature type="region of interest" description="Disordered" evidence="6">
    <location>
        <begin position="281"/>
        <end position="301"/>
    </location>
</feature>
<protein>
    <submittedName>
        <fullName evidence="8">Gamma-interferon-responsive lysosomal thiol protein</fullName>
    </submittedName>
</protein>
<comment type="similarity">
    <text evidence="2">Belongs to the GILT family.</text>
</comment>
<reference evidence="8" key="2">
    <citation type="submission" date="2025-08" db="UniProtKB">
        <authorList>
            <consortium name="RefSeq"/>
        </authorList>
    </citation>
    <scope>IDENTIFICATION</scope>
    <source>
        <tissue evidence="8">Young leaves</tissue>
    </source>
</reference>
<keyword evidence="7" id="KW-1185">Reference proteome</keyword>
<dbReference type="Proteomes" id="UP000228380">
    <property type="component" value="Chromosome 3"/>
</dbReference>
<dbReference type="Pfam" id="PF03227">
    <property type="entry name" value="GILT"/>
    <property type="match status" value="1"/>
</dbReference>
<dbReference type="RefSeq" id="XP_008777702.2">
    <property type="nucleotide sequence ID" value="XM_008779480.2"/>
</dbReference>
<dbReference type="PANTHER" id="PTHR13234:SF8">
    <property type="entry name" value="GAMMA-INTERFERON-INDUCIBLE LYSOSOMAL THIOL REDUCTASE"/>
    <property type="match status" value="1"/>
</dbReference>
<evidence type="ECO:0000256" key="5">
    <source>
        <dbReference type="ARBA" id="ARBA00023180"/>
    </source>
</evidence>
<dbReference type="InterPro" id="IPR004911">
    <property type="entry name" value="Interferon-induced_GILT"/>
</dbReference>
<reference evidence="7" key="1">
    <citation type="journal article" date="2019" name="Nat. Commun.">
        <title>Genome-wide association mapping of date palm fruit traits.</title>
        <authorList>
            <person name="Hazzouri K.M."/>
            <person name="Gros-Balthazard M."/>
            <person name="Flowers J.M."/>
            <person name="Copetti D."/>
            <person name="Lemansour A."/>
            <person name="Lebrun M."/>
            <person name="Masmoudi K."/>
            <person name="Ferrand S."/>
            <person name="Dhar M.I."/>
            <person name="Fresquez Z.A."/>
            <person name="Rosas U."/>
            <person name="Zhang J."/>
            <person name="Talag J."/>
            <person name="Lee S."/>
            <person name="Kudrna D."/>
            <person name="Powell R.F."/>
            <person name="Leitch I.J."/>
            <person name="Krueger R.R."/>
            <person name="Wing R.A."/>
            <person name="Amiri K.M.A."/>
            <person name="Purugganan M.D."/>
        </authorList>
    </citation>
    <scope>NUCLEOTIDE SEQUENCE [LARGE SCALE GENOMIC DNA]</scope>
    <source>
        <strain evidence="7">cv. Khalas</strain>
    </source>
</reference>
<keyword evidence="3" id="KW-0964">Secreted</keyword>
<dbReference type="GO" id="GO:0016671">
    <property type="term" value="F:oxidoreductase activity, acting on a sulfur group of donors, disulfide as acceptor"/>
    <property type="evidence" value="ECO:0007669"/>
    <property type="project" value="InterPro"/>
</dbReference>
<keyword evidence="4" id="KW-0732">Signal</keyword>
<dbReference type="PANTHER" id="PTHR13234">
    <property type="entry name" value="GAMMA-INTERFERON INDUCIBLE LYSOSOMAL THIOL REDUCTASE GILT"/>
    <property type="match status" value="1"/>
</dbReference>
<sequence>MNLARPSTSSIFSFNGLDPICETRPFDILFRGLTYQRKILFPVSRSRTPPSLPILHSNCGESTNGVKRRQYWNQKPLKISKVSLALYYETMCPYCSDFITNNLSKIFDNGLISIVDLDLVPYGNAGVGSNNSITCQHGPSECQLNTVEACAISAWPDVQEHFDFIHCIEHLVMEHRYDEWKSCFQQTGLDSTSVLDCYNSGYGEELELQYAAQTDSLQPPHTYVPWVVVDGKPLYDNYGNFEKYICQAYDGQPPKACEGQALTISQETNSNHGDQVCHVDDMTGSSATRKKHEMKKKKLLI</sequence>
<evidence type="ECO:0000256" key="4">
    <source>
        <dbReference type="ARBA" id="ARBA00022729"/>
    </source>
</evidence>
<evidence type="ECO:0000256" key="1">
    <source>
        <dbReference type="ARBA" id="ARBA00004613"/>
    </source>
</evidence>
<gene>
    <name evidence="8" type="primary">LOC103697591</name>
</gene>
<evidence type="ECO:0000313" key="8">
    <source>
        <dbReference type="RefSeq" id="XP_008777702.2"/>
    </source>
</evidence>
<evidence type="ECO:0000313" key="7">
    <source>
        <dbReference type="Proteomes" id="UP000228380"/>
    </source>
</evidence>
<dbReference type="OrthoDB" id="958254at2759"/>
<dbReference type="Gene3D" id="3.40.30.10">
    <property type="entry name" value="Glutaredoxin"/>
    <property type="match status" value="1"/>
</dbReference>
<dbReference type="AlphaFoldDB" id="A0A8B7BIK7"/>
<feature type="compositionally biased region" description="Basic residues" evidence="6">
    <location>
        <begin position="288"/>
        <end position="301"/>
    </location>
</feature>
<proteinExistence type="inferred from homology"/>
<keyword evidence="5" id="KW-0325">Glycoprotein</keyword>
<dbReference type="SUPFAM" id="SSF52833">
    <property type="entry name" value="Thioredoxin-like"/>
    <property type="match status" value="1"/>
</dbReference>